<feature type="domain" description="Dendritic cell-specific transmembrane protein-like" evidence="6">
    <location>
        <begin position="326"/>
        <end position="522"/>
    </location>
</feature>
<dbReference type="EMBL" id="CAJNOC010003204">
    <property type="protein sequence ID" value="CAF0972433.1"/>
    <property type="molecule type" value="Genomic_DNA"/>
</dbReference>
<protein>
    <recommendedName>
        <fullName evidence="6">Dendritic cell-specific transmembrane protein-like domain-containing protein</fullName>
    </recommendedName>
</protein>
<name>A0A814EQ09_9BILA</name>
<feature type="transmembrane region" description="Helical" evidence="5">
    <location>
        <begin position="478"/>
        <end position="498"/>
    </location>
</feature>
<keyword evidence="4 5" id="KW-0472">Membrane</keyword>
<evidence type="ECO:0000313" key="7">
    <source>
        <dbReference type="EMBL" id="CAF0972433.1"/>
    </source>
</evidence>
<dbReference type="AlphaFoldDB" id="A0A814EQ09"/>
<comment type="subcellular location">
    <subcellularLocation>
        <location evidence="1">Membrane</location>
        <topology evidence="1">Multi-pass membrane protein</topology>
    </subcellularLocation>
</comment>
<dbReference type="InterPro" id="IPR012858">
    <property type="entry name" value="DC_STAMP-like"/>
</dbReference>
<reference evidence="7" key="1">
    <citation type="submission" date="2021-02" db="EMBL/GenBank/DDBJ databases">
        <authorList>
            <person name="Nowell W R."/>
        </authorList>
    </citation>
    <scope>NUCLEOTIDE SEQUENCE</scope>
    <source>
        <strain evidence="7">Ploen Becks lab</strain>
    </source>
</reference>
<evidence type="ECO:0000256" key="5">
    <source>
        <dbReference type="SAM" id="Phobius"/>
    </source>
</evidence>
<keyword evidence="3 5" id="KW-1133">Transmembrane helix</keyword>
<dbReference type="PANTHER" id="PTHR21041:SF17">
    <property type="entry name" value="E3 UBIQUITIN-PROTEIN LIGASE DCST1"/>
    <property type="match status" value="1"/>
</dbReference>
<dbReference type="OrthoDB" id="5985669at2759"/>
<dbReference type="PANTHER" id="PTHR21041">
    <property type="entry name" value="DENDRITIC CELL-SPECIFIC TRANSMEMBRANE PROTEIN"/>
    <property type="match status" value="1"/>
</dbReference>
<proteinExistence type="predicted"/>
<organism evidence="7 8">
    <name type="scientific">Brachionus calyciflorus</name>
    <dbReference type="NCBI Taxonomy" id="104777"/>
    <lineage>
        <taxon>Eukaryota</taxon>
        <taxon>Metazoa</taxon>
        <taxon>Spiralia</taxon>
        <taxon>Gnathifera</taxon>
        <taxon>Rotifera</taxon>
        <taxon>Eurotatoria</taxon>
        <taxon>Monogononta</taxon>
        <taxon>Pseudotrocha</taxon>
        <taxon>Ploima</taxon>
        <taxon>Brachionidae</taxon>
        <taxon>Brachionus</taxon>
    </lineage>
</organism>
<gene>
    <name evidence="7" type="ORF">OXX778_LOCUS14988</name>
</gene>
<keyword evidence="8" id="KW-1185">Reference proteome</keyword>
<evidence type="ECO:0000259" key="6">
    <source>
        <dbReference type="Pfam" id="PF07782"/>
    </source>
</evidence>
<evidence type="ECO:0000256" key="3">
    <source>
        <dbReference type="ARBA" id="ARBA00022989"/>
    </source>
</evidence>
<comment type="caution">
    <text evidence="7">The sequence shown here is derived from an EMBL/GenBank/DDBJ whole genome shotgun (WGS) entry which is preliminary data.</text>
</comment>
<keyword evidence="2 5" id="KW-0812">Transmembrane</keyword>
<dbReference type="GO" id="GO:0016020">
    <property type="term" value="C:membrane"/>
    <property type="evidence" value="ECO:0007669"/>
    <property type="project" value="UniProtKB-SubCell"/>
</dbReference>
<evidence type="ECO:0000256" key="2">
    <source>
        <dbReference type="ARBA" id="ARBA00022692"/>
    </source>
</evidence>
<dbReference type="InterPro" id="IPR051856">
    <property type="entry name" value="CSR-E3_Ligase_Protein"/>
</dbReference>
<accession>A0A814EQ09</accession>
<dbReference type="Proteomes" id="UP000663879">
    <property type="component" value="Unassembled WGS sequence"/>
</dbReference>
<evidence type="ECO:0000256" key="1">
    <source>
        <dbReference type="ARBA" id="ARBA00004141"/>
    </source>
</evidence>
<evidence type="ECO:0000313" key="8">
    <source>
        <dbReference type="Proteomes" id="UP000663879"/>
    </source>
</evidence>
<evidence type="ECO:0000256" key="4">
    <source>
        <dbReference type="ARBA" id="ARBA00023136"/>
    </source>
</evidence>
<feature type="transmembrane region" description="Helical" evidence="5">
    <location>
        <begin position="383"/>
        <end position="404"/>
    </location>
</feature>
<sequence>MLTIISLNMSTSPKFRCVMALVVFNFVSSSGKIILTGKVMKDIVKGPINNTFKNSAQAYQTAMCQYNVYKKVAEISKKRQEARRGFMDKFKLGIQQIKAKKQALNTLSNGIKNELTSEDDGSFSKHKLENFVKKNFDYDFDVKIIKKPEKKGSYAQKYREKKIKNCIEIFKSGSNTCENGANLVSEENRGKTSLFTLSISTDHCKMENTELKKNPRANCEDNVQQSDYNGMDNDLKNLDAVNRKLNENFDNDIKINTKMTNKNIISKDSILSVKSDIMNVKAKASWVSSCIEKIAKVVQLFANLSYTLVVFRSFLYHSKYLSDIDFDNFCITKYFEHIDNRRRNYKKPVRTLLPLKPHEKEILHFPFAPFVSAYQKPVVKINVFLYSFMIVLFLTSVIFDYLLYDFLDILIQNLVFDMIPREPPKQKKEIKGIRGNGSVARMLQSMFNGTNEEEQFSYKEIKEIDCTPIITKMGSNEIIVLTQQIILLVLLIVLELYVKRFNRNICAYFYPKREKKRILWLFNECIKRREAFYQNAKERIYIQVQNDLMTSKDKFKFLKKFKVFSNLFKKLEKFPLFKKSCDICDKKKKIQIFACKLCGVNYCDECWFEYEQKCVGCSPKFTETKKNED</sequence>
<dbReference type="Pfam" id="PF07782">
    <property type="entry name" value="DC_STAMP"/>
    <property type="match status" value="1"/>
</dbReference>